<reference evidence="19" key="1">
    <citation type="journal article" date="2014" name="Int. J. Syst. Evol. Microbiol.">
        <title>Complete genome sequence of Corynebacterium casei LMG S-19264T (=DSM 44701T), isolated from a smear-ripened cheese.</title>
        <authorList>
            <consortium name="US DOE Joint Genome Institute (JGI-PGF)"/>
            <person name="Walter F."/>
            <person name="Albersmeier A."/>
            <person name="Kalinowski J."/>
            <person name="Ruckert C."/>
        </authorList>
    </citation>
    <scope>NUCLEOTIDE SEQUENCE</scope>
    <source>
        <strain evidence="19">CGMCC 1.15478</strain>
    </source>
</reference>
<keyword evidence="9 14" id="KW-0862">Zinc</keyword>
<evidence type="ECO:0000256" key="14">
    <source>
        <dbReference type="PIRNR" id="PIRNR006404"/>
    </source>
</evidence>
<keyword evidence="10 14" id="KW-1133">Transmembrane helix</keyword>
<evidence type="ECO:0000256" key="15">
    <source>
        <dbReference type="PIRSR" id="PIRSR006404-1"/>
    </source>
</evidence>
<feature type="transmembrane region" description="Helical" evidence="14">
    <location>
        <begin position="191"/>
        <end position="209"/>
    </location>
</feature>
<feature type="binding site" evidence="16">
    <location>
        <position position="169"/>
    </location>
    <ligand>
        <name>Zn(2+)</name>
        <dbReference type="ChEBI" id="CHEBI:29105"/>
        <note>catalytic</note>
    </ligand>
</feature>
<accession>A0A916TZ49</accession>
<dbReference type="Pfam" id="PF02163">
    <property type="entry name" value="Peptidase_M50"/>
    <property type="match status" value="2"/>
</dbReference>
<evidence type="ECO:0000256" key="12">
    <source>
        <dbReference type="ARBA" id="ARBA00023122"/>
    </source>
</evidence>
<feature type="transmembrane region" description="Helical" evidence="14">
    <location>
        <begin position="113"/>
        <end position="135"/>
    </location>
</feature>
<evidence type="ECO:0000256" key="8">
    <source>
        <dbReference type="ARBA" id="ARBA00022801"/>
    </source>
</evidence>
<keyword evidence="11 14" id="KW-0482">Metalloprotease</keyword>
<dbReference type="GO" id="GO:0046872">
    <property type="term" value="F:metal ion binding"/>
    <property type="evidence" value="ECO:0007669"/>
    <property type="project" value="UniProtKB-UniRule"/>
</dbReference>
<reference evidence="19" key="2">
    <citation type="submission" date="2020-09" db="EMBL/GenBank/DDBJ databases">
        <authorList>
            <person name="Sun Q."/>
            <person name="Zhou Y."/>
        </authorList>
    </citation>
    <scope>NUCLEOTIDE SEQUENCE</scope>
    <source>
        <strain evidence="19">CGMCC 1.15478</strain>
    </source>
</reference>
<evidence type="ECO:0000256" key="3">
    <source>
        <dbReference type="ARBA" id="ARBA00022475"/>
    </source>
</evidence>
<feature type="transmembrane region" description="Helical" evidence="14">
    <location>
        <begin position="51"/>
        <end position="71"/>
    </location>
</feature>
<comment type="similarity">
    <text evidence="2 14">Belongs to the peptidase M50B family.</text>
</comment>
<dbReference type="GO" id="GO:0005886">
    <property type="term" value="C:plasma membrane"/>
    <property type="evidence" value="ECO:0007669"/>
    <property type="project" value="UniProtKB-SubCell"/>
</dbReference>
<keyword evidence="4 14" id="KW-0645">Protease</keyword>
<dbReference type="CDD" id="cd06164">
    <property type="entry name" value="S2P-M50_SpoIVFB_CBS"/>
    <property type="match status" value="1"/>
</dbReference>
<dbReference type="InterPro" id="IPR046342">
    <property type="entry name" value="CBS_dom_sf"/>
</dbReference>
<evidence type="ECO:0000256" key="13">
    <source>
        <dbReference type="ARBA" id="ARBA00023136"/>
    </source>
</evidence>
<dbReference type="EMBL" id="BMJH01000001">
    <property type="protein sequence ID" value="GGC53486.1"/>
    <property type="molecule type" value="Genomic_DNA"/>
</dbReference>
<evidence type="ECO:0000256" key="10">
    <source>
        <dbReference type="ARBA" id="ARBA00022989"/>
    </source>
</evidence>
<comment type="subcellular location">
    <subcellularLocation>
        <location evidence="1 14">Cell membrane</location>
        <topology evidence="1 14">Multi-pass membrane protein</topology>
    </subcellularLocation>
</comment>
<gene>
    <name evidence="19" type="primary">rip3</name>
    <name evidence="19" type="ORF">GCM10011410_02300</name>
</gene>
<feature type="domain" description="Peptidase M50" evidence="18">
    <location>
        <begin position="61"/>
        <end position="133"/>
    </location>
</feature>
<evidence type="ECO:0000259" key="17">
    <source>
        <dbReference type="Pfam" id="PF00571"/>
    </source>
</evidence>
<dbReference type="PANTHER" id="PTHR39188:SF3">
    <property type="entry name" value="STAGE IV SPORULATION PROTEIN FB"/>
    <property type="match status" value="1"/>
</dbReference>
<evidence type="ECO:0000256" key="6">
    <source>
        <dbReference type="ARBA" id="ARBA00022723"/>
    </source>
</evidence>
<evidence type="ECO:0000256" key="4">
    <source>
        <dbReference type="ARBA" id="ARBA00022670"/>
    </source>
</evidence>
<sequence>MVGMERGRIRLGTVAGIPVGAHWSVLAIFGLITIILGASILPGAVPGRSPIAYWFVAGAGSVIFLGSLLVHELAHALVALKYGVGVRRITLWLLGGVAELTENPRTPKSDFRIAVVGPLASLAIAVVALIAAYVAHPWIDTLLVAMLIWISLVNLIIAVFNMLPGAPLDGGRVLRAFLWKRTGDRERASEMAATAGRFLGFIFIGLGIMRMGFGQFGGLWLLLIGGFMLMAAHAESEATKLRRRLAGVRVSDVMSRRFDVAPAWWPVEQVLANTTTGHRVVPVVSATGTPVGVVNIADLARLDPHVRMRATIADVSRPLPADAIVGVADELVDVLNRIEDVDAIFVVDRGAVVGVLTSEQLFGRPGL</sequence>
<dbReference type="SUPFAM" id="SSF54631">
    <property type="entry name" value="CBS-domain pair"/>
    <property type="match status" value="1"/>
</dbReference>
<keyword evidence="6 14" id="KW-0479">Metal-binding</keyword>
<keyword evidence="8 14" id="KW-0378">Hydrolase</keyword>
<evidence type="ECO:0000256" key="9">
    <source>
        <dbReference type="ARBA" id="ARBA00022833"/>
    </source>
</evidence>
<evidence type="ECO:0000256" key="1">
    <source>
        <dbReference type="ARBA" id="ARBA00004651"/>
    </source>
</evidence>
<protein>
    <recommendedName>
        <fullName evidence="14">Zinc metalloprotease</fullName>
    </recommendedName>
</protein>
<dbReference type="InterPro" id="IPR016483">
    <property type="entry name" value="UCP006404_Pept_M50_CBS"/>
</dbReference>
<keyword evidence="13 14" id="KW-0472">Membrane</keyword>
<evidence type="ECO:0000313" key="19">
    <source>
        <dbReference type="EMBL" id="GGC53486.1"/>
    </source>
</evidence>
<name>A0A916TZ49_9ACTN</name>
<evidence type="ECO:0000313" key="20">
    <source>
        <dbReference type="Proteomes" id="UP000641514"/>
    </source>
</evidence>
<keyword evidence="3 14" id="KW-1003">Cell membrane</keyword>
<comment type="cofactor">
    <cofactor evidence="14 16">
        <name>Zn(2+)</name>
        <dbReference type="ChEBI" id="CHEBI:29105"/>
    </cofactor>
    <text evidence="14 16">Binds 1 zinc ion per subunit.</text>
</comment>
<keyword evidence="5 14" id="KW-0812">Transmembrane</keyword>
<organism evidence="19 20">
    <name type="scientific">Hoyosella rhizosphaerae</name>
    <dbReference type="NCBI Taxonomy" id="1755582"/>
    <lineage>
        <taxon>Bacteria</taxon>
        <taxon>Bacillati</taxon>
        <taxon>Actinomycetota</taxon>
        <taxon>Actinomycetes</taxon>
        <taxon>Mycobacteriales</taxon>
        <taxon>Hoyosellaceae</taxon>
        <taxon>Hoyosella</taxon>
    </lineage>
</organism>
<dbReference type="GO" id="GO:0008237">
    <property type="term" value="F:metallopeptidase activity"/>
    <property type="evidence" value="ECO:0007669"/>
    <property type="project" value="UniProtKB-UniRule"/>
</dbReference>
<keyword evidence="12" id="KW-0129">CBS domain</keyword>
<dbReference type="Pfam" id="PF00571">
    <property type="entry name" value="CBS"/>
    <property type="match status" value="1"/>
</dbReference>
<feature type="transmembrane region" description="Helical" evidence="14">
    <location>
        <begin position="21"/>
        <end position="45"/>
    </location>
</feature>
<evidence type="ECO:0000256" key="16">
    <source>
        <dbReference type="PIRSR" id="PIRSR006404-2"/>
    </source>
</evidence>
<dbReference type="GO" id="GO:0006508">
    <property type="term" value="P:proteolysis"/>
    <property type="evidence" value="ECO:0007669"/>
    <property type="project" value="UniProtKB-KW"/>
</dbReference>
<dbReference type="PANTHER" id="PTHR39188">
    <property type="entry name" value="MEMBRANE-ASSOCIATED ZINC METALLOPROTEASE M50B"/>
    <property type="match status" value="1"/>
</dbReference>
<feature type="active site" evidence="15">
    <location>
        <position position="72"/>
    </location>
</feature>
<proteinExistence type="inferred from homology"/>
<feature type="binding site" evidence="16">
    <location>
        <position position="71"/>
    </location>
    <ligand>
        <name>Zn(2+)</name>
        <dbReference type="ChEBI" id="CHEBI:29105"/>
        <note>catalytic</note>
    </ligand>
</feature>
<dbReference type="Proteomes" id="UP000641514">
    <property type="component" value="Unassembled WGS sequence"/>
</dbReference>
<feature type="transmembrane region" description="Helical" evidence="14">
    <location>
        <begin position="141"/>
        <end position="163"/>
    </location>
</feature>
<evidence type="ECO:0000256" key="11">
    <source>
        <dbReference type="ARBA" id="ARBA00023049"/>
    </source>
</evidence>
<comment type="caution">
    <text evidence="19">The sequence shown here is derived from an EMBL/GenBank/DDBJ whole genome shotgun (WGS) entry which is preliminary data.</text>
</comment>
<feature type="binding site" evidence="16">
    <location>
        <position position="75"/>
    </location>
    <ligand>
        <name>Zn(2+)</name>
        <dbReference type="ChEBI" id="CHEBI:29105"/>
        <note>catalytic</note>
    </ligand>
</feature>
<dbReference type="PIRSF" id="PIRSF006404">
    <property type="entry name" value="UCP006404_Pept_M50_CBS"/>
    <property type="match status" value="1"/>
</dbReference>
<feature type="domain" description="Peptidase M50" evidence="18">
    <location>
        <begin position="143"/>
        <end position="202"/>
    </location>
</feature>
<dbReference type="InterPro" id="IPR008915">
    <property type="entry name" value="Peptidase_M50"/>
</dbReference>
<dbReference type="InterPro" id="IPR000644">
    <property type="entry name" value="CBS_dom"/>
</dbReference>
<evidence type="ECO:0000256" key="5">
    <source>
        <dbReference type="ARBA" id="ARBA00022692"/>
    </source>
</evidence>
<evidence type="ECO:0000256" key="2">
    <source>
        <dbReference type="ARBA" id="ARBA00007931"/>
    </source>
</evidence>
<evidence type="ECO:0000256" key="7">
    <source>
        <dbReference type="ARBA" id="ARBA00022737"/>
    </source>
</evidence>
<keyword evidence="7" id="KW-0677">Repeat</keyword>
<dbReference type="Gene3D" id="3.10.580.10">
    <property type="entry name" value="CBS-domain"/>
    <property type="match status" value="1"/>
</dbReference>
<dbReference type="AlphaFoldDB" id="A0A916TZ49"/>
<feature type="domain" description="CBS" evidence="17">
    <location>
        <begin position="250"/>
        <end position="302"/>
    </location>
</feature>
<evidence type="ECO:0000259" key="18">
    <source>
        <dbReference type="Pfam" id="PF02163"/>
    </source>
</evidence>
<keyword evidence="20" id="KW-1185">Reference proteome</keyword>